<sequence>MKQDLTFIAIESDLKNIYKQINQIKYSNKIILFSKNNIRFTNHNLCNNLYSYIRNNMFMKSDNATAYFMDMLNKQTLYNNLEYNKEYYVGLLKIQDKGDATQVDNNIYFENTNNNFRQYCKAFFLQPKEQPWNTFINAIKKEFIEAKSLNDVIKTINKDKLSKILQSFEKSLLANINNIQDSQYFTNNILPLAKNSIKDIIQNLYSNIEKSQNKQIGKKFLRTILIVLVNIIDFDTKNLFKSITKKPATIIDSLWTGVSETINMVKSDNEIVYYAIILSLVDLFVSQFAPIVNLCKKYLMNELLFYDNNFIDFSIYNDMIETKLPIQSTFIKGKIESSFIDNLSAIFKEEKTYKNIDSEYNIININDKEYNLKKHISNNIQKLRFFFFAEYTDLNSTKFIEIMKEKALQEQYSSSYKEKGYLFITEAPSVLNAGLTKEVMNVIGLTPQNSTNHKRQQESLSKKHNPNIDYSNYIIKQDNKIFKHIVLQLSLFTKLPDDLAKDYRNYATSFLETKWLKKTYNESLLQELEYIDSFFQTPKDIEEITEKQENFAKEFLKITQDFFDKINENKIYLTKQLTNKIIEENTEYSPQDVISIIVMLYILKNEFDSNTPSSSLSPRNQEFKESFYSNTRWFQTYIIPNYHSLYIFVKNAYININDKKIYIALSKEVEENELKTKQNVLRIYEMIDDICDVKIRNEEKFYTNIFNLLKKSINSLEEKNADIQQLEQEEQKAFNELNKKIPSDIEKHIIQEQINKISIQQIIKQGLFSIIPFASYFDENPNFVGKLIHYFAICIFDKQVKSKSLSDKFTHIVAKELGILAILKFDKTINIYQEKYNTQTLYKLIISTRTLYIQQIISTTQIKTTTTISVHYALNMINKLEFKNLTKDIFKGVGVSMAQGFMVAWIKKEFPLYAEEFKDKYEYIYYKKLRYKYNLPYAVNREEFVTIPMKIYNAYMGFDLHAMVYGSKLCTGGLKYHSGIAYSYTPKSKQLNEAITKDYVIKKLLGYILLDELRGVSKSKNYYINDIDFFANGFNTASVDILKTNKEFYKLRDEKKLQDFKALDGNKEIKAIDCYNKCIDILSDIANNNMNTQHNNNYQAKIKELLENLKIIGQNNIKALYVGINDENLTSKNKVPLPPSNKRTNEQNADSQKPKRPKFIGRLATTIIMEDGLWIG</sequence>
<dbReference type="RefSeq" id="WP_034573587.1">
    <property type="nucleotide sequence ID" value="NZ_JRMP02000025.1"/>
</dbReference>
<dbReference type="STRING" id="1548018.LS64_12860"/>
<dbReference type="OrthoDB" id="5350940at2"/>
<reference evidence="4 5" key="1">
    <citation type="journal article" date="2014" name="Genome Announc.">
        <title>Draft genome sequences of eight enterohepatic helicobacter species isolated from both laboratory and wild rodents.</title>
        <authorList>
            <person name="Sheh A."/>
            <person name="Shen Z."/>
            <person name="Fox J.G."/>
        </authorList>
    </citation>
    <scope>NUCLEOTIDE SEQUENCE [LARGE SCALE GENOMIC DNA]</scope>
    <source>
        <strain evidence="4 5">MIT 97-6194</strain>
    </source>
</reference>
<keyword evidence="1" id="KW-0175">Coiled coil</keyword>
<dbReference type="AlphaFoldDB" id="A0A347VNN8"/>
<proteinExistence type="predicted"/>
<dbReference type="Proteomes" id="UP000029714">
    <property type="component" value="Unassembled WGS sequence"/>
</dbReference>
<comment type="caution">
    <text evidence="4">The sequence shown here is derived from an EMBL/GenBank/DDBJ whole genome shotgun (WGS) entry which is preliminary data.</text>
</comment>
<reference evidence="4 5" key="2">
    <citation type="journal article" date="2016" name="Infect. Immun.">
        <title>Helicobacter saguini, a Novel Helicobacter Isolated from Cotton-Top Tamarins with Ulcerative Colitis, Has Proinflammatory Properties and Induces Typhlocolitis and Dysplasia in Gnotobiotic IL-10-/- Mice.</title>
        <authorList>
            <person name="Shen Z."/>
            <person name="Mannion A."/>
            <person name="Whary M.T."/>
            <person name="Muthupalani S."/>
            <person name="Sheh A."/>
            <person name="Feng Y."/>
            <person name="Gong G."/>
            <person name="Vandamme P."/>
            <person name="Holcombe H.R."/>
            <person name="Paster B.J."/>
            <person name="Fox J.G."/>
        </authorList>
    </citation>
    <scope>NUCLEOTIDE SEQUENCE [LARGE SCALE GENOMIC DNA]</scope>
    <source>
        <strain evidence="4 5">MIT 97-6194</strain>
    </source>
</reference>
<accession>A0A347VNN8</accession>
<evidence type="ECO:0000256" key="2">
    <source>
        <dbReference type="SAM" id="MobiDB-lite"/>
    </source>
</evidence>
<evidence type="ECO:0000313" key="4">
    <source>
        <dbReference type="EMBL" id="TLD91991.1"/>
    </source>
</evidence>
<keyword evidence="5" id="KW-1185">Reference proteome</keyword>
<dbReference type="Proteomes" id="UP000477070">
    <property type="component" value="Unassembled WGS sequence"/>
</dbReference>
<feature type="region of interest" description="Disordered" evidence="2">
    <location>
        <begin position="1131"/>
        <end position="1156"/>
    </location>
</feature>
<evidence type="ECO:0000313" key="3">
    <source>
        <dbReference type="EMBL" id="MWV69984.1"/>
    </source>
</evidence>
<evidence type="ECO:0000313" key="5">
    <source>
        <dbReference type="Proteomes" id="UP000029714"/>
    </source>
</evidence>
<organism evidence="4 5">
    <name type="scientific">Helicobacter saguini</name>
    <dbReference type="NCBI Taxonomy" id="1548018"/>
    <lineage>
        <taxon>Bacteria</taxon>
        <taxon>Pseudomonadati</taxon>
        <taxon>Campylobacterota</taxon>
        <taxon>Epsilonproteobacteria</taxon>
        <taxon>Campylobacterales</taxon>
        <taxon>Helicobacteraceae</taxon>
        <taxon>Helicobacter</taxon>
    </lineage>
</organism>
<gene>
    <name evidence="3" type="ORF">DCO61_08230</name>
    <name evidence="4" type="ORF">LS64_011060</name>
</gene>
<protein>
    <submittedName>
        <fullName evidence="4">Uncharacterized protein</fullName>
    </submittedName>
</protein>
<dbReference type="EMBL" id="JRMP02000025">
    <property type="protein sequence ID" value="TLD91991.1"/>
    <property type="molecule type" value="Genomic_DNA"/>
</dbReference>
<reference evidence="3 6" key="4">
    <citation type="submission" date="2019-12" db="EMBL/GenBank/DDBJ databases">
        <title>Multi-Generational Helicobacter saguini Isolates.</title>
        <authorList>
            <person name="Mannion A."/>
            <person name="Shen Z."/>
            <person name="Fox J.G."/>
        </authorList>
    </citation>
    <scope>NUCLEOTIDE SEQUENCE [LARGE SCALE GENOMIC DNA]</scope>
    <source>
        <strain evidence="3">16-048</strain>
        <strain evidence="6">16-048 (F4)</strain>
    </source>
</reference>
<evidence type="ECO:0000256" key="1">
    <source>
        <dbReference type="SAM" id="Coils"/>
    </source>
</evidence>
<reference evidence="4" key="3">
    <citation type="submission" date="2018-04" db="EMBL/GenBank/DDBJ databases">
        <authorList>
            <person name="Sheh A."/>
            <person name="Shen Z."/>
            <person name="Mannion A.J."/>
            <person name="Fox J.G."/>
        </authorList>
    </citation>
    <scope>NUCLEOTIDE SEQUENCE</scope>
    <source>
        <strain evidence="4">MIT 97-6194</strain>
    </source>
</reference>
<dbReference type="EMBL" id="QBIU01000001">
    <property type="protein sequence ID" value="MWV69984.1"/>
    <property type="molecule type" value="Genomic_DNA"/>
</dbReference>
<feature type="coiled-coil region" evidence="1">
    <location>
        <begin position="706"/>
        <end position="736"/>
    </location>
</feature>
<name>A0A347VNN8_9HELI</name>
<evidence type="ECO:0000313" key="6">
    <source>
        <dbReference type="Proteomes" id="UP000477070"/>
    </source>
</evidence>